<name>A0A8X8Y3T8_SALSN</name>
<protein>
    <submittedName>
        <fullName evidence="3">Uncharacterized protein</fullName>
    </submittedName>
</protein>
<evidence type="ECO:0000313" key="3">
    <source>
        <dbReference type="EMBL" id="KAG6425348.1"/>
    </source>
</evidence>
<accession>A0A8X8Y3T8</accession>
<dbReference type="Proteomes" id="UP000298416">
    <property type="component" value="Unassembled WGS sequence"/>
</dbReference>
<feature type="coiled-coil region" evidence="1">
    <location>
        <begin position="195"/>
        <end position="222"/>
    </location>
</feature>
<proteinExistence type="predicted"/>
<reference evidence="3" key="2">
    <citation type="submission" date="2020-08" db="EMBL/GenBank/DDBJ databases">
        <title>Plant Genome Project.</title>
        <authorList>
            <person name="Zhang R.-G."/>
        </authorList>
    </citation>
    <scope>NUCLEOTIDE SEQUENCE</scope>
    <source>
        <strain evidence="3">Huo1</strain>
        <tissue evidence="3">Leaf</tissue>
    </source>
</reference>
<comment type="caution">
    <text evidence="3">The sequence shown here is derived from an EMBL/GenBank/DDBJ whole genome shotgun (WGS) entry which is preliminary data.</text>
</comment>
<dbReference type="EMBL" id="PNBA02000005">
    <property type="protein sequence ID" value="KAG6425348.1"/>
    <property type="molecule type" value="Genomic_DNA"/>
</dbReference>
<feature type="region of interest" description="Disordered" evidence="2">
    <location>
        <begin position="36"/>
        <end position="63"/>
    </location>
</feature>
<keyword evidence="1" id="KW-0175">Coiled coil</keyword>
<organism evidence="3">
    <name type="scientific">Salvia splendens</name>
    <name type="common">Scarlet sage</name>
    <dbReference type="NCBI Taxonomy" id="180675"/>
    <lineage>
        <taxon>Eukaryota</taxon>
        <taxon>Viridiplantae</taxon>
        <taxon>Streptophyta</taxon>
        <taxon>Embryophyta</taxon>
        <taxon>Tracheophyta</taxon>
        <taxon>Spermatophyta</taxon>
        <taxon>Magnoliopsida</taxon>
        <taxon>eudicotyledons</taxon>
        <taxon>Gunneridae</taxon>
        <taxon>Pentapetalae</taxon>
        <taxon>asterids</taxon>
        <taxon>lamiids</taxon>
        <taxon>Lamiales</taxon>
        <taxon>Lamiaceae</taxon>
        <taxon>Nepetoideae</taxon>
        <taxon>Mentheae</taxon>
        <taxon>Salviinae</taxon>
        <taxon>Salvia</taxon>
        <taxon>Salvia subgen. Calosphace</taxon>
        <taxon>core Calosphace</taxon>
    </lineage>
</organism>
<keyword evidence="4" id="KW-1185">Reference proteome</keyword>
<gene>
    <name evidence="3" type="ORF">SASPL_115778</name>
</gene>
<evidence type="ECO:0000313" key="4">
    <source>
        <dbReference type="Proteomes" id="UP000298416"/>
    </source>
</evidence>
<evidence type="ECO:0000256" key="1">
    <source>
        <dbReference type="SAM" id="Coils"/>
    </source>
</evidence>
<dbReference type="AlphaFoldDB" id="A0A8X8Y3T8"/>
<feature type="compositionally biased region" description="Low complexity" evidence="2">
    <location>
        <begin position="40"/>
        <end position="53"/>
    </location>
</feature>
<reference evidence="3" key="1">
    <citation type="submission" date="2018-01" db="EMBL/GenBank/DDBJ databases">
        <authorList>
            <person name="Mao J.F."/>
        </authorList>
    </citation>
    <scope>NUCLEOTIDE SEQUENCE</scope>
    <source>
        <strain evidence="3">Huo1</strain>
        <tissue evidence="3">Leaf</tissue>
    </source>
</reference>
<evidence type="ECO:0000256" key="2">
    <source>
        <dbReference type="SAM" id="MobiDB-lite"/>
    </source>
</evidence>
<sequence>MDRLNHPDGEGWINPRITRVPAGSRGRGLISSACRRRGRISASSRGRGRILSNSRRRSRQSARDDEGLIHHLFSFICRSHIGELAETPAVPTSVKASPLTGGLAGGVDRNRTPVGCIFGGVGSASQTGGVPGGEGRASLTGGVAIGEDEASPTGCVSGGEGRATPTGVLASGEGDASYEVTDSPVMSDEEFVRRYVITEADKEAWERNKAEAEREVKVLFGENCLDPPALTHLQTVAFEQPKPAATLKRLHLFEKCILLSTSTSRCNLLGIPPSCTCLKGDSEFELCLLKCAARRNNADAPSNDELNHLVLEF</sequence>